<reference evidence="1 2" key="1">
    <citation type="submission" date="2019-03" db="EMBL/GenBank/DDBJ databases">
        <title>First draft genome of Liparis tanakae, snailfish: a comprehensive survey of snailfish specific genes.</title>
        <authorList>
            <person name="Kim W."/>
            <person name="Song I."/>
            <person name="Jeong J.-H."/>
            <person name="Kim D."/>
            <person name="Kim S."/>
            <person name="Ryu S."/>
            <person name="Song J.Y."/>
            <person name="Lee S.K."/>
        </authorList>
    </citation>
    <scope>NUCLEOTIDE SEQUENCE [LARGE SCALE GENOMIC DNA]</scope>
    <source>
        <tissue evidence="1">Muscle</tissue>
    </source>
</reference>
<dbReference type="AlphaFoldDB" id="A0A4Z2FFR9"/>
<organism evidence="1 2">
    <name type="scientific">Liparis tanakae</name>
    <name type="common">Tanaka's snailfish</name>
    <dbReference type="NCBI Taxonomy" id="230148"/>
    <lineage>
        <taxon>Eukaryota</taxon>
        <taxon>Metazoa</taxon>
        <taxon>Chordata</taxon>
        <taxon>Craniata</taxon>
        <taxon>Vertebrata</taxon>
        <taxon>Euteleostomi</taxon>
        <taxon>Actinopterygii</taxon>
        <taxon>Neopterygii</taxon>
        <taxon>Teleostei</taxon>
        <taxon>Neoteleostei</taxon>
        <taxon>Acanthomorphata</taxon>
        <taxon>Eupercaria</taxon>
        <taxon>Perciformes</taxon>
        <taxon>Cottioidei</taxon>
        <taxon>Cottales</taxon>
        <taxon>Liparidae</taxon>
        <taxon>Liparis</taxon>
    </lineage>
</organism>
<sequence>MEVAETQRDVGGLVSVVWSQWSGLSGLVSVVWGVAAHHMSMGVEYSVEPSRTSGGRYHRVTTSLE</sequence>
<evidence type="ECO:0000313" key="2">
    <source>
        <dbReference type="Proteomes" id="UP000314294"/>
    </source>
</evidence>
<keyword evidence="2" id="KW-1185">Reference proteome</keyword>
<gene>
    <name evidence="1" type="ORF">EYF80_050077</name>
</gene>
<dbReference type="Proteomes" id="UP000314294">
    <property type="component" value="Unassembled WGS sequence"/>
</dbReference>
<comment type="caution">
    <text evidence="1">The sequence shown here is derived from an EMBL/GenBank/DDBJ whole genome shotgun (WGS) entry which is preliminary data.</text>
</comment>
<name>A0A4Z2FFR9_9TELE</name>
<accession>A0A4Z2FFR9</accession>
<dbReference type="EMBL" id="SRLO01001252">
    <property type="protein sequence ID" value="TNN39745.1"/>
    <property type="molecule type" value="Genomic_DNA"/>
</dbReference>
<protein>
    <submittedName>
        <fullName evidence="1">Uncharacterized protein</fullName>
    </submittedName>
</protein>
<proteinExistence type="predicted"/>
<evidence type="ECO:0000313" key="1">
    <source>
        <dbReference type="EMBL" id="TNN39745.1"/>
    </source>
</evidence>